<reference evidence="4 5" key="1">
    <citation type="journal article" date="2024" name="IMA Fungus">
        <title>Apiospora arundinis, a panoply of carbohydrate-active enzymes and secondary metabolites.</title>
        <authorList>
            <person name="Sorensen T."/>
            <person name="Petersen C."/>
            <person name="Muurmann A.T."/>
            <person name="Christiansen J.V."/>
            <person name="Brundto M.L."/>
            <person name="Overgaard C.K."/>
            <person name="Boysen A.T."/>
            <person name="Wollenberg R.D."/>
            <person name="Larsen T.O."/>
            <person name="Sorensen J.L."/>
            <person name="Nielsen K.L."/>
            <person name="Sondergaard T.E."/>
        </authorList>
    </citation>
    <scope>NUCLEOTIDE SEQUENCE [LARGE SCALE GENOMIC DNA]</scope>
    <source>
        <strain evidence="4 5">AAU 773</strain>
    </source>
</reference>
<dbReference type="PANTHER" id="PTHR24096">
    <property type="entry name" value="LONG-CHAIN-FATTY-ACID--COA LIGASE"/>
    <property type="match status" value="1"/>
</dbReference>
<dbReference type="SUPFAM" id="SSF56801">
    <property type="entry name" value="Acetyl-CoA synthetase-like"/>
    <property type="match status" value="1"/>
</dbReference>
<name>A0ABR2J5Z3_9PEZI</name>
<gene>
    <name evidence="4" type="ORF">PGQ11_003462</name>
</gene>
<organism evidence="4 5">
    <name type="scientific">Apiospora arundinis</name>
    <dbReference type="NCBI Taxonomy" id="335852"/>
    <lineage>
        <taxon>Eukaryota</taxon>
        <taxon>Fungi</taxon>
        <taxon>Dikarya</taxon>
        <taxon>Ascomycota</taxon>
        <taxon>Pezizomycotina</taxon>
        <taxon>Sordariomycetes</taxon>
        <taxon>Xylariomycetidae</taxon>
        <taxon>Amphisphaeriales</taxon>
        <taxon>Apiosporaceae</taxon>
        <taxon>Apiospora</taxon>
    </lineage>
</organism>
<feature type="domain" description="AMP-dependent synthetase/ligase" evidence="3">
    <location>
        <begin position="24"/>
        <end position="401"/>
    </location>
</feature>
<evidence type="ECO:0000256" key="2">
    <source>
        <dbReference type="ARBA" id="ARBA00022598"/>
    </source>
</evidence>
<comment type="caution">
    <text evidence="4">The sequence shown here is derived from an EMBL/GenBank/DDBJ whole genome shotgun (WGS) entry which is preliminary data.</text>
</comment>
<sequence>MPLESPFPPLEIPDGGIWDLLFDDSMQQTTQSESVLFSNEDSGQMYTALEVKEAALRFARALETRLSFGPGDTLALVSANSVDMAPVIWGTLYLGGMELLANPGYRVEELQHQLQESGASVVVTQQSHLDIVHKAAVSAGIPHGRTILISDSGSSFVPSLSPCLPSCSSSILHFSHMVAEAQGHARKAKIHPIQDVGFLIYSSGTTGPPKGIQLTHRNIVANVLMADAVLSTNHTDVMLAFLPLFHIIGEATRPDDITALFTLASLCKTIEAHRVSIVYLVPPVTLELSQSTLPSETGTDLSSIRFMASAGAPLSPTIVHALYVRHGIKLIEGYGLSETSPGAFMMPVEDYPAAIGTVGRLLPGQRAKLIDVDNPMREVDSESSQPGEVCIRGPNVFKGYLNNPNATRDSFTQDGYFRTGDLGVFVEVPRVGTCLRITDRLKELIKYKGFQVAPAES</sequence>
<dbReference type="InterPro" id="IPR042099">
    <property type="entry name" value="ANL_N_sf"/>
</dbReference>
<evidence type="ECO:0000256" key="1">
    <source>
        <dbReference type="ARBA" id="ARBA00006432"/>
    </source>
</evidence>
<dbReference type="Pfam" id="PF00501">
    <property type="entry name" value="AMP-binding"/>
    <property type="match status" value="1"/>
</dbReference>
<evidence type="ECO:0000313" key="4">
    <source>
        <dbReference type="EMBL" id="KAK8872948.1"/>
    </source>
</evidence>
<dbReference type="Proteomes" id="UP001390339">
    <property type="component" value="Unassembled WGS sequence"/>
</dbReference>
<keyword evidence="2" id="KW-0436">Ligase</keyword>
<evidence type="ECO:0000259" key="3">
    <source>
        <dbReference type="Pfam" id="PF00501"/>
    </source>
</evidence>
<comment type="similarity">
    <text evidence="1">Belongs to the ATP-dependent AMP-binding enzyme family.</text>
</comment>
<keyword evidence="5" id="KW-1185">Reference proteome</keyword>
<protein>
    <submittedName>
        <fullName evidence="4">4-coumarate-CoA ligase-like protein</fullName>
    </submittedName>
</protein>
<dbReference type="PANTHER" id="PTHR24096:SF149">
    <property type="entry name" value="AMP-BINDING DOMAIN-CONTAINING PROTEIN-RELATED"/>
    <property type="match status" value="1"/>
</dbReference>
<dbReference type="PROSITE" id="PS00455">
    <property type="entry name" value="AMP_BINDING"/>
    <property type="match status" value="1"/>
</dbReference>
<dbReference type="InterPro" id="IPR000873">
    <property type="entry name" value="AMP-dep_synth/lig_dom"/>
</dbReference>
<dbReference type="InterPro" id="IPR020845">
    <property type="entry name" value="AMP-binding_CS"/>
</dbReference>
<accession>A0ABR2J5Z3</accession>
<dbReference type="Gene3D" id="3.40.50.12780">
    <property type="entry name" value="N-terminal domain of ligase-like"/>
    <property type="match status" value="1"/>
</dbReference>
<dbReference type="EMBL" id="JAPCWZ010000003">
    <property type="protein sequence ID" value="KAK8872948.1"/>
    <property type="molecule type" value="Genomic_DNA"/>
</dbReference>
<evidence type="ECO:0000313" key="5">
    <source>
        <dbReference type="Proteomes" id="UP001390339"/>
    </source>
</evidence>
<proteinExistence type="inferred from homology"/>